<dbReference type="SUPFAM" id="SSF82771">
    <property type="entry name" value="GIY-YIG endonuclease"/>
    <property type="match status" value="1"/>
</dbReference>
<dbReference type="GO" id="GO:0009380">
    <property type="term" value="C:excinuclease repair complex"/>
    <property type="evidence" value="ECO:0007669"/>
    <property type="project" value="InterPro"/>
</dbReference>
<dbReference type="NCBIfam" id="NF001824">
    <property type="entry name" value="PRK00558.1-5"/>
    <property type="match status" value="1"/>
</dbReference>
<comment type="subcellular location">
    <subcellularLocation>
        <location evidence="7">Cytoplasm</location>
    </subcellularLocation>
</comment>
<gene>
    <name evidence="7 12" type="primary">uvrC</name>
    <name evidence="12" type="ORF">OFBG_01328</name>
</gene>
<dbReference type="Gene3D" id="3.30.420.340">
    <property type="entry name" value="UvrC, RNAse H endonuclease domain"/>
    <property type="match status" value="1"/>
</dbReference>
<dbReference type="EMBL" id="GG658170">
    <property type="protein sequence ID" value="EEO30300.1"/>
    <property type="molecule type" value="Genomic_DNA"/>
</dbReference>
<accession>C3XAS4</accession>
<dbReference type="SMART" id="SM00278">
    <property type="entry name" value="HhH1"/>
    <property type="match status" value="2"/>
</dbReference>
<keyword evidence="1 7" id="KW-0963">Cytoplasm</keyword>
<dbReference type="InterPro" id="IPR001943">
    <property type="entry name" value="UVR_dom"/>
</dbReference>
<dbReference type="OrthoDB" id="9804933at2"/>
<dbReference type="GO" id="GO:0006289">
    <property type="term" value="P:nucleotide-excision repair"/>
    <property type="evidence" value="ECO:0007669"/>
    <property type="project" value="UniProtKB-UniRule"/>
</dbReference>
<dbReference type="eggNOG" id="COG0322">
    <property type="taxonomic scope" value="Bacteria"/>
</dbReference>
<proteinExistence type="inferred from homology"/>
<keyword evidence="12" id="KW-0378">Hydrolase</keyword>
<dbReference type="GO" id="GO:0009381">
    <property type="term" value="F:excinuclease ABC activity"/>
    <property type="evidence" value="ECO:0007669"/>
    <property type="project" value="UniProtKB-UniRule"/>
</dbReference>
<dbReference type="InterPro" id="IPR000305">
    <property type="entry name" value="GIY-YIG_endonuc"/>
</dbReference>
<dbReference type="Pfam" id="PF08459">
    <property type="entry name" value="UvrC_RNaseH_dom"/>
    <property type="match status" value="1"/>
</dbReference>
<dbReference type="Pfam" id="PF01541">
    <property type="entry name" value="GIY-YIG"/>
    <property type="match status" value="1"/>
</dbReference>
<evidence type="ECO:0000256" key="6">
    <source>
        <dbReference type="ARBA" id="ARBA00023236"/>
    </source>
</evidence>
<feature type="domain" description="UVR" evidence="9">
    <location>
        <begin position="224"/>
        <end position="259"/>
    </location>
</feature>
<dbReference type="InterPro" id="IPR010994">
    <property type="entry name" value="RuvA_2-like"/>
</dbReference>
<feature type="compositionally biased region" description="Polar residues" evidence="8">
    <location>
        <begin position="10"/>
        <end position="19"/>
    </location>
</feature>
<evidence type="ECO:0000256" key="7">
    <source>
        <dbReference type="HAMAP-Rule" id="MF_00203"/>
    </source>
</evidence>
<dbReference type="Pfam" id="PF02151">
    <property type="entry name" value="UVR"/>
    <property type="match status" value="1"/>
</dbReference>
<dbReference type="CDD" id="cd10434">
    <property type="entry name" value="GIY-YIG_UvrC_Cho"/>
    <property type="match status" value="1"/>
</dbReference>
<feature type="region of interest" description="Disordered" evidence="8">
    <location>
        <begin position="1"/>
        <end position="24"/>
    </location>
</feature>
<dbReference type="InterPro" id="IPR001162">
    <property type="entry name" value="UvrC_RNase_H_dom"/>
</dbReference>
<name>C3XAS4_OXAFO</name>
<evidence type="ECO:0000313" key="13">
    <source>
        <dbReference type="Proteomes" id="UP000005089"/>
    </source>
</evidence>
<dbReference type="PROSITE" id="PS50151">
    <property type="entry name" value="UVR"/>
    <property type="match status" value="1"/>
</dbReference>
<dbReference type="AlphaFoldDB" id="C3XAS4"/>
<comment type="function">
    <text evidence="7">The UvrABC repair system catalyzes the recognition and processing of DNA lesions. UvrC both incises the 5' and 3' sides of the lesion. The N-terminal half is responsible for the 3' incision and the C-terminal half is responsible for the 5' incision.</text>
</comment>
<dbReference type="InterPro" id="IPR003583">
    <property type="entry name" value="Hlx-hairpin-Hlx_DNA-bd_motif"/>
</dbReference>
<evidence type="ECO:0000256" key="3">
    <source>
        <dbReference type="ARBA" id="ARBA00022769"/>
    </source>
</evidence>
<dbReference type="HOGENOM" id="CLU_014841_3_0_4"/>
<dbReference type="FunFam" id="3.30.420.340:FF:000001">
    <property type="entry name" value="UvrABC system protein C"/>
    <property type="match status" value="1"/>
</dbReference>
<dbReference type="InterPro" id="IPR004791">
    <property type="entry name" value="UvrC"/>
</dbReference>
<feature type="domain" description="GIY-YIG" evidence="10">
    <location>
        <begin position="37"/>
        <end position="115"/>
    </location>
</feature>
<keyword evidence="5 7" id="KW-0234">DNA repair</keyword>
<dbReference type="InterPro" id="IPR036876">
    <property type="entry name" value="UVR_dom_sf"/>
</dbReference>
<protein>
    <recommendedName>
        <fullName evidence="7">UvrABC system protein C</fullName>
        <shortName evidence="7">Protein UvrC</shortName>
    </recommendedName>
    <alternativeName>
        <fullName evidence="7">Excinuclease ABC subunit C</fullName>
    </alternativeName>
</protein>
<sequence>MSEKERDVSTGENGQNPEDNSAEKRKELLKAVKQLPHLPGVYRYFDKNDKLLYVGKARDLIKRVSTYFQKASPSPRIAMMVERIARMETTVTRSEVEALILESNLIKTLHPHYNIIFRDDKSYPYLKITGQKYPRMVYYRGNVDRHNQFFGPFPNSWAVRETIQILQRVFRLRTCEDSVFKNRTRPCLLYQINRCSGPCVDLISEEGYRKDTENAVRFLRGEQTVILGELQEKMERHAERLEFEEAAFVRNQIASLSQVLQQQSMESDKVADVDIIAVVVREGRACVNLAMVRGGRHLGDRAVFPGNLGSGVDENEKLEIQVLKAFLAQHYIDGQIPGTIVVNMDFDEPALLVALSEQCGHRIHIVTQPQGQRRLWLEMAQKNAEIALARVLLQSDTQLSRVKSLIELMNLDIEDPNDLRIEAFDISHTQGEAVQASCVIFHHCAMQNSEYRRYNIAGITPGDDYAAMKQVLTRRYEKLVGHEDLMPDIVLVDGGKGQVSMATQVFAELGHDLSLIVGVAKGEGRKVGLETLVYADGRLPQELGKDSKVLMLIAQIRDEAHRFAITGMRAKRDKKRQASRLEEIEGVGAKRRQKLLARFGSVRQIADASVDDLATVEGISRRLAQQIYDQLH</sequence>
<dbReference type="Gene3D" id="3.40.1440.10">
    <property type="entry name" value="GIY-YIG endonuclease"/>
    <property type="match status" value="1"/>
</dbReference>
<dbReference type="PANTHER" id="PTHR30562">
    <property type="entry name" value="UVRC/OXIDOREDUCTASE"/>
    <property type="match status" value="1"/>
</dbReference>
<dbReference type="RefSeq" id="WP_005881358.1">
    <property type="nucleotide sequence ID" value="NZ_CP019430.1"/>
</dbReference>
<dbReference type="FunFam" id="3.40.1440.10:FF:000001">
    <property type="entry name" value="UvrABC system protein C"/>
    <property type="match status" value="1"/>
</dbReference>
<dbReference type="GO" id="GO:0005737">
    <property type="term" value="C:cytoplasm"/>
    <property type="evidence" value="ECO:0007669"/>
    <property type="project" value="UniProtKB-SubCell"/>
</dbReference>
<comment type="subunit">
    <text evidence="7">Interacts with UvrB in an incision complex.</text>
</comment>
<dbReference type="SUPFAM" id="SSF47781">
    <property type="entry name" value="RuvA domain 2-like"/>
    <property type="match status" value="1"/>
</dbReference>
<dbReference type="SUPFAM" id="SSF46600">
    <property type="entry name" value="C-terminal UvrC-binding domain of UvrB"/>
    <property type="match status" value="1"/>
</dbReference>
<dbReference type="PROSITE" id="PS50165">
    <property type="entry name" value="UVRC"/>
    <property type="match status" value="1"/>
</dbReference>
<dbReference type="GO" id="GO:0003677">
    <property type="term" value="F:DNA binding"/>
    <property type="evidence" value="ECO:0007669"/>
    <property type="project" value="UniProtKB-UniRule"/>
</dbReference>
<evidence type="ECO:0000256" key="4">
    <source>
        <dbReference type="ARBA" id="ARBA00022881"/>
    </source>
</evidence>
<keyword evidence="3 7" id="KW-0228">DNA excision</keyword>
<dbReference type="InterPro" id="IPR050066">
    <property type="entry name" value="UvrABC_protein_C"/>
</dbReference>
<dbReference type="Gene3D" id="1.10.150.20">
    <property type="entry name" value="5' to 3' exonuclease, C-terminal subdomain"/>
    <property type="match status" value="1"/>
</dbReference>
<evidence type="ECO:0000256" key="1">
    <source>
        <dbReference type="ARBA" id="ARBA00022490"/>
    </source>
</evidence>
<dbReference type="GeneID" id="77134682"/>
<dbReference type="PROSITE" id="PS50164">
    <property type="entry name" value="GIY_YIG"/>
    <property type="match status" value="1"/>
</dbReference>
<dbReference type="InterPro" id="IPR035901">
    <property type="entry name" value="GIY-YIG_endonuc_sf"/>
</dbReference>
<keyword evidence="4 7" id="KW-0267">Excision nuclease</keyword>
<evidence type="ECO:0000256" key="2">
    <source>
        <dbReference type="ARBA" id="ARBA00022763"/>
    </source>
</evidence>
<evidence type="ECO:0000256" key="8">
    <source>
        <dbReference type="SAM" id="MobiDB-lite"/>
    </source>
</evidence>
<comment type="similarity">
    <text evidence="7">Belongs to the UvrC family.</text>
</comment>
<dbReference type="InterPro" id="IPR047296">
    <property type="entry name" value="GIY-YIG_UvrC_Cho"/>
</dbReference>
<evidence type="ECO:0000259" key="10">
    <source>
        <dbReference type="PROSITE" id="PS50164"/>
    </source>
</evidence>
<dbReference type="Proteomes" id="UP000005089">
    <property type="component" value="Unassembled WGS sequence"/>
</dbReference>
<dbReference type="GO" id="GO:0009432">
    <property type="term" value="P:SOS response"/>
    <property type="evidence" value="ECO:0007669"/>
    <property type="project" value="UniProtKB-UniRule"/>
</dbReference>
<evidence type="ECO:0000313" key="12">
    <source>
        <dbReference type="EMBL" id="EEO30300.1"/>
    </source>
</evidence>
<dbReference type="STRING" id="847.BRW83_0784"/>
<dbReference type="Pfam" id="PF22920">
    <property type="entry name" value="UvrC_RNaseH"/>
    <property type="match status" value="1"/>
</dbReference>
<dbReference type="SMART" id="SM00465">
    <property type="entry name" value="GIYc"/>
    <property type="match status" value="1"/>
</dbReference>
<keyword evidence="13" id="KW-1185">Reference proteome</keyword>
<dbReference type="InterPro" id="IPR038476">
    <property type="entry name" value="UvrC_RNase_H_dom_sf"/>
</dbReference>
<reference evidence="12 13" key="1">
    <citation type="submission" date="2009-02" db="EMBL/GenBank/DDBJ databases">
        <title>The Genome Sequence of Oxalobacter formigenes OXCC13.</title>
        <authorList>
            <consortium name="The Broad Institute Genome Sequencing Platform"/>
            <person name="Ward D."/>
            <person name="Young S.K."/>
            <person name="Kodira C.D."/>
            <person name="Zeng Q."/>
            <person name="Koehrsen M."/>
            <person name="Alvarado L."/>
            <person name="Berlin A."/>
            <person name="Borenstein D."/>
            <person name="Chen Z."/>
            <person name="Engels R."/>
            <person name="Freedman E."/>
            <person name="Gellesch M."/>
            <person name="Goldberg J."/>
            <person name="Griggs A."/>
            <person name="Gujja S."/>
            <person name="Heiman D."/>
            <person name="Hepburn T."/>
            <person name="Howarth C."/>
            <person name="Jen D."/>
            <person name="Larson L."/>
            <person name="Lewis B."/>
            <person name="Mehta T."/>
            <person name="Park D."/>
            <person name="Pearson M."/>
            <person name="Roberts A."/>
            <person name="Saif S."/>
            <person name="Shea T."/>
            <person name="Shenoy N."/>
            <person name="Sisk P."/>
            <person name="Stolte C."/>
            <person name="Sykes S."/>
            <person name="Walk T."/>
            <person name="White J."/>
            <person name="Yandava C."/>
            <person name="Allison M.J."/>
            <person name="Lander E."/>
            <person name="Nusbaum C."/>
            <person name="Galagan J."/>
            <person name="Birren B."/>
        </authorList>
    </citation>
    <scope>NUCLEOTIDE SEQUENCE [LARGE SCALE GENOMIC DNA]</scope>
    <source>
        <strain evidence="12 13">OXCC13</strain>
    </source>
</reference>
<keyword evidence="6 7" id="KW-0742">SOS response</keyword>
<dbReference type="Pfam" id="PF14520">
    <property type="entry name" value="HHH_5"/>
    <property type="match status" value="1"/>
</dbReference>
<dbReference type="PANTHER" id="PTHR30562:SF1">
    <property type="entry name" value="UVRABC SYSTEM PROTEIN C"/>
    <property type="match status" value="1"/>
</dbReference>
<organism evidence="12 13">
    <name type="scientific">Oxalobacter formigenes OXCC13</name>
    <dbReference type="NCBI Taxonomy" id="556269"/>
    <lineage>
        <taxon>Bacteria</taxon>
        <taxon>Pseudomonadati</taxon>
        <taxon>Pseudomonadota</taxon>
        <taxon>Betaproteobacteria</taxon>
        <taxon>Burkholderiales</taxon>
        <taxon>Oxalobacteraceae</taxon>
        <taxon>Oxalobacter</taxon>
    </lineage>
</organism>
<keyword evidence="2 7" id="KW-0227">DNA damage</keyword>
<feature type="domain" description="UvrC family homology region profile" evidence="11">
    <location>
        <begin position="275"/>
        <end position="506"/>
    </location>
</feature>
<dbReference type="NCBIfam" id="TIGR00194">
    <property type="entry name" value="uvrC"/>
    <property type="match status" value="1"/>
</dbReference>
<dbReference type="HAMAP" id="MF_00203">
    <property type="entry name" value="UvrC"/>
    <property type="match status" value="1"/>
</dbReference>
<evidence type="ECO:0000259" key="11">
    <source>
        <dbReference type="PROSITE" id="PS50165"/>
    </source>
</evidence>
<evidence type="ECO:0000256" key="5">
    <source>
        <dbReference type="ARBA" id="ARBA00023204"/>
    </source>
</evidence>
<dbReference type="Gene3D" id="4.10.860.10">
    <property type="entry name" value="UVR domain"/>
    <property type="match status" value="1"/>
</dbReference>
<evidence type="ECO:0000259" key="9">
    <source>
        <dbReference type="PROSITE" id="PS50151"/>
    </source>
</evidence>